<sequence length="66" mass="7156">MTNPFEEAEGTYLVLVNDGNLHSLWPFGPKVPAGRRVVLGTSPRAECLDHVEANGRGIRPVSVTRA</sequence>
<accession>A0ABV8FFH2</accession>
<dbReference type="PANTHER" id="PTHR38444">
    <property type="entry name" value="ENTEROBACTIN BIOSYNTHESIS PROTEIN YBDZ"/>
    <property type="match status" value="1"/>
</dbReference>
<dbReference type="InterPro" id="IPR038020">
    <property type="entry name" value="MbtH-like_sf"/>
</dbReference>
<protein>
    <submittedName>
        <fullName evidence="2">MbtH family protein</fullName>
    </submittedName>
</protein>
<evidence type="ECO:0000313" key="2">
    <source>
        <dbReference type="EMBL" id="MFC3986715.1"/>
    </source>
</evidence>
<gene>
    <name evidence="2" type="ORF">ACFOYY_41760</name>
</gene>
<dbReference type="RefSeq" id="WP_386197082.1">
    <property type="nucleotide sequence ID" value="NZ_JBHSBC010000066.1"/>
</dbReference>
<feature type="domain" description="MbtH-like" evidence="1">
    <location>
        <begin position="3"/>
        <end position="53"/>
    </location>
</feature>
<name>A0ABV8FFH2_9ACTN</name>
<dbReference type="Proteomes" id="UP001595698">
    <property type="component" value="Unassembled WGS sequence"/>
</dbReference>
<reference evidence="3" key="1">
    <citation type="journal article" date="2019" name="Int. J. Syst. Evol. Microbiol.">
        <title>The Global Catalogue of Microorganisms (GCM) 10K type strain sequencing project: providing services to taxonomists for standard genome sequencing and annotation.</title>
        <authorList>
            <consortium name="The Broad Institute Genomics Platform"/>
            <consortium name="The Broad Institute Genome Sequencing Center for Infectious Disease"/>
            <person name="Wu L."/>
            <person name="Ma J."/>
        </authorList>
    </citation>
    <scope>NUCLEOTIDE SEQUENCE [LARGE SCALE GENOMIC DNA]</scope>
    <source>
        <strain evidence="3">TBRC 7912</strain>
    </source>
</reference>
<dbReference type="Gene3D" id="3.90.820.10">
    <property type="entry name" value="Structural Genomics, Unknown Function 30-nov-00 1gh9 Mol_id"/>
    <property type="match status" value="1"/>
</dbReference>
<dbReference type="EMBL" id="JBHSBC010000066">
    <property type="protein sequence ID" value="MFC3986715.1"/>
    <property type="molecule type" value="Genomic_DNA"/>
</dbReference>
<proteinExistence type="predicted"/>
<dbReference type="PANTHER" id="PTHR38444:SF1">
    <property type="entry name" value="ENTEROBACTIN BIOSYNTHESIS PROTEIN YBDZ"/>
    <property type="match status" value="1"/>
</dbReference>
<dbReference type="InterPro" id="IPR005153">
    <property type="entry name" value="MbtH-like_dom"/>
</dbReference>
<dbReference type="SUPFAM" id="SSF160582">
    <property type="entry name" value="MbtH-like"/>
    <property type="match status" value="1"/>
</dbReference>
<dbReference type="InterPro" id="IPR037407">
    <property type="entry name" value="MLP_fam"/>
</dbReference>
<evidence type="ECO:0000313" key="3">
    <source>
        <dbReference type="Proteomes" id="UP001595698"/>
    </source>
</evidence>
<dbReference type="SMART" id="SM00923">
    <property type="entry name" value="MbtH"/>
    <property type="match status" value="1"/>
</dbReference>
<dbReference type="Pfam" id="PF03621">
    <property type="entry name" value="MbtH"/>
    <property type="match status" value="1"/>
</dbReference>
<keyword evidence="3" id="KW-1185">Reference proteome</keyword>
<organism evidence="2 3">
    <name type="scientific">Streptosporangium jomthongense</name>
    <dbReference type="NCBI Taxonomy" id="1193683"/>
    <lineage>
        <taxon>Bacteria</taxon>
        <taxon>Bacillati</taxon>
        <taxon>Actinomycetota</taxon>
        <taxon>Actinomycetes</taxon>
        <taxon>Streptosporangiales</taxon>
        <taxon>Streptosporangiaceae</taxon>
        <taxon>Streptosporangium</taxon>
    </lineage>
</organism>
<evidence type="ECO:0000259" key="1">
    <source>
        <dbReference type="SMART" id="SM00923"/>
    </source>
</evidence>
<comment type="caution">
    <text evidence="2">The sequence shown here is derived from an EMBL/GenBank/DDBJ whole genome shotgun (WGS) entry which is preliminary data.</text>
</comment>